<keyword evidence="6" id="KW-1185">Reference proteome</keyword>
<evidence type="ECO:0000313" key="5">
    <source>
        <dbReference type="EMBL" id="OEV04133.1"/>
    </source>
</evidence>
<dbReference type="PANTHER" id="PTHR12128:SF66">
    <property type="entry name" value="4-HYDROXY-2-OXOGLUTARATE ALDOLASE, MITOCHONDRIAL"/>
    <property type="match status" value="1"/>
</dbReference>
<dbReference type="SMART" id="SM01130">
    <property type="entry name" value="DHDPS"/>
    <property type="match status" value="1"/>
</dbReference>
<dbReference type="PATRIC" id="fig|1075402.3.peg.4390"/>
<name>A0A1E7KJR7_9ACTN</name>
<dbReference type="GO" id="GO:0005829">
    <property type="term" value="C:cytosol"/>
    <property type="evidence" value="ECO:0007669"/>
    <property type="project" value="TreeGrafter"/>
</dbReference>
<organism evidence="5 6">
    <name type="scientific">Streptomyces oceani</name>
    <dbReference type="NCBI Taxonomy" id="1075402"/>
    <lineage>
        <taxon>Bacteria</taxon>
        <taxon>Bacillati</taxon>
        <taxon>Actinomycetota</taxon>
        <taxon>Actinomycetes</taxon>
        <taxon>Kitasatosporales</taxon>
        <taxon>Streptomycetaceae</taxon>
        <taxon>Streptomyces</taxon>
    </lineage>
</organism>
<dbReference type="InterPro" id="IPR002220">
    <property type="entry name" value="DapA-like"/>
</dbReference>
<dbReference type="EMBL" id="LJGU01000114">
    <property type="protein sequence ID" value="OEV04133.1"/>
    <property type="molecule type" value="Genomic_DNA"/>
</dbReference>
<comment type="similarity">
    <text evidence="1 3">Belongs to the DapA family.</text>
</comment>
<proteinExistence type="inferred from homology"/>
<reference evidence="5 6" key="1">
    <citation type="journal article" date="2016" name="Front. Microbiol.">
        <title>Comparative Genomics Analysis of Streptomyces Species Reveals Their Adaptation to the Marine Environment and Their Diversity at the Genomic Level.</title>
        <authorList>
            <person name="Tian X."/>
            <person name="Zhang Z."/>
            <person name="Yang T."/>
            <person name="Chen M."/>
            <person name="Li J."/>
            <person name="Chen F."/>
            <person name="Yang J."/>
            <person name="Li W."/>
            <person name="Zhang B."/>
            <person name="Zhang Z."/>
            <person name="Wu J."/>
            <person name="Zhang C."/>
            <person name="Long L."/>
            <person name="Xiao J."/>
        </authorList>
    </citation>
    <scope>NUCLEOTIDE SEQUENCE [LARGE SCALE GENOMIC DNA]</scope>
    <source>
        <strain evidence="5 6">SCSIO 02100</strain>
    </source>
</reference>
<dbReference type="SUPFAM" id="SSF51569">
    <property type="entry name" value="Aldolase"/>
    <property type="match status" value="1"/>
</dbReference>
<gene>
    <name evidence="5" type="ORF">AN216_07915</name>
</gene>
<protein>
    <submittedName>
        <fullName evidence="5">Dihydrodipicolinate synthase</fullName>
    </submittedName>
</protein>
<evidence type="ECO:0000256" key="4">
    <source>
        <dbReference type="PIRSR" id="PIRSR001365-2"/>
    </source>
</evidence>
<accession>A0A1E7KJR7</accession>
<dbReference type="GO" id="GO:0008840">
    <property type="term" value="F:4-hydroxy-tetrahydrodipicolinate synthase activity"/>
    <property type="evidence" value="ECO:0007669"/>
    <property type="project" value="TreeGrafter"/>
</dbReference>
<dbReference type="Pfam" id="PF00701">
    <property type="entry name" value="DHDPS"/>
    <property type="match status" value="1"/>
</dbReference>
<dbReference type="Gene3D" id="3.20.20.70">
    <property type="entry name" value="Aldolase class I"/>
    <property type="match status" value="1"/>
</dbReference>
<feature type="binding site" evidence="4">
    <location>
        <position position="208"/>
    </location>
    <ligand>
        <name>pyruvate</name>
        <dbReference type="ChEBI" id="CHEBI:15361"/>
    </ligand>
</feature>
<dbReference type="STRING" id="1075402.AN216_07915"/>
<evidence type="ECO:0000256" key="3">
    <source>
        <dbReference type="PIRNR" id="PIRNR001365"/>
    </source>
</evidence>
<comment type="caution">
    <text evidence="5">The sequence shown here is derived from an EMBL/GenBank/DDBJ whole genome shotgun (WGS) entry which is preliminary data.</text>
</comment>
<evidence type="ECO:0000256" key="2">
    <source>
        <dbReference type="ARBA" id="ARBA00023239"/>
    </source>
</evidence>
<dbReference type="InterPro" id="IPR013785">
    <property type="entry name" value="Aldolase_TIM"/>
</dbReference>
<sequence>MPDLRGVLPVLATPFTQERTIDEGALRAEVDWVLDSGADGVVVAMVSEILRLATDEQEALGELVCSHVAGRGPVVLSVGAESTHVALRLARRAEADGASALMAIPPLTVACGAEEAGTYFRALADATSVPLIVQDASGYVGEPLSLDLQARLLREYGAERVRFKPEAIPIGPRLSMLRDATDGRARVFEGSGGAALVDSHARGVVGTMPGPDLVWAIRALWDALEAGDHARARAIDEALSPLMSLVTSLGSYVAFEKHFLVRQGVLPSSRVREPLGFTLDEETRRRLDELFDRLSGVVRA</sequence>
<dbReference type="PANTHER" id="PTHR12128">
    <property type="entry name" value="DIHYDRODIPICOLINATE SYNTHASE"/>
    <property type="match status" value="1"/>
</dbReference>
<dbReference type="AlphaFoldDB" id="A0A1E7KJR7"/>
<dbReference type="PIRSF" id="PIRSF001365">
    <property type="entry name" value="DHDPS"/>
    <property type="match status" value="1"/>
</dbReference>
<evidence type="ECO:0000256" key="1">
    <source>
        <dbReference type="ARBA" id="ARBA00007592"/>
    </source>
</evidence>
<evidence type="ECO:0000313" key="6">
    <source>
        <dbReference type="Proteomes" id="UP000176101"/>
    </source>
</evidence>
<dbReference type="CDD" id="cd00408">
    <property type="entry name" value="DHDPS-like"/>
    <property type="match status" value="1"/>
</dbReference>
<dbReference type="Proteomes" id="UP000176101">
    <property type="component" value="Unassembled WGS sequence"/>
</dbReference>
<keyword evidence="2 3" id="KW-0456">Lyase</keyword>